<dbReference type="InterPro" id="IPR016213">
    <property type="entry name" value="Polyphenol_oxidase"/>
</dbReference>
<dbReference type="InterPro" id="IPR022740">
    <property type="entry name" value="Polyphenol_oxidase_C"/>
</dbReference>
<feature type="binding site" evidence="7">
    <location>
        <position position="187"/>
    </location>
    <ligand>
        <name>Cu cation</name>
        <dbReference type="ChEBI" id="CHEBI:23378"/>
        <label>A</label>
    </ligand>
</feature>
<evidence type="ECO:0000256" key="8">
    <source>
        <dbReference type="PIRSR" id="PIRSR000290-2"/>
    </source>
</evidence>
<evidence type="ECO:0000259" key="10">
    <source>
        <dbReference type="PROSITE" id="PS00497"/>
    </source>
</evidence>
<dbReference type="PRINTS" id="PR00092">
    <property type="entry name" value="TYROSINASE"/>
</dbReference>
<feature type="binding site" evidence="7">
    <location>
        <position position="320"/>
    </location>
    <ligand>
        <name>Cu cation</name>
        <dbReference type="ChEBI" id="CHEBI:23378"/>
        <label>B</label>
    </ligand>
</feature>
<feature type="binding site" evidence="7">
    <location>
        <position position="354"/>
    </location>
    <ligand>
        <name>Cu cation</name>
        <dbReference type="ChEBI" id="CHEBI:23378"/>
        <label>B</label>
    </ligand>
</feature>
<dbReference type="STRING" id="1088818.A0A2I0AD91"/>
<dbReference type="Pfam" id="PF00264">
    <property type="entry name" value="Tyrosinase"/>
    <property type="match status" value="1"/>
</dbReference>
<feature type="binding site" evidence="7">
    <location>
        <position position="324"/>
    </location>
    <ligand>
        <name>Cu cation</name>
        <dbReference type="ChEBI" id="CHEBI:23378"/>
        <label>B</label>
    </ligand>
</feature>
<dbReference type="Proteomes" id="UP000236161">
    <property type="component" value="Unassembled WGS sequence"/>
</dbReference>
<dbReference type="InterPro" id="IPR002227">
    <property type="entry name" value="Tyrosinase_Cu-bd"/>
</dbReference>
<keyword evidence="5 7" id="KW-0186">Copper</keyword>
<dbReference type="PROSITE" id="PS00497">
    <property type="entry name" value="TYROSINASE_1"/>
    <property type="match status" value="1"/>
</dbReference>
<comment type="similarity">
    <text evidence="1">Belongs to the tyrosinase family.</text>
</comment>
<name>A0A2I0AD91_9ASPA</name>
<keyword evidence="6 8" id="KW-1015">Disulfide bond</keyword>
<feature type="disulfide bond" evidence="8">
    <location>
        <begin position="90"/>
        <end position="106"/>
    </location>
</feature>
<evidence type="ECO:0000256" key="6">
    <source>
        <dbReference type="ARBA" id="ARBA00023157"/>
    </source>
</evidence>
<dbReference type="SUPFAM" id="SSF48056">
    <property type="entry name" value="Di-copper centre-containing domain"/>
    <property type="match status" value="1"/>
</dbReference>
<dbReference type="AlphaFoldDB" id="A0A2I0AD91"/>
<gene>
    <name evidence="12" type="ORF">AXF42_Ash009014</name>
</gene>
<evidence type="ECO:0000256" key="2">
    <source>
        <dbReference type="ARBA" id="ARBA00022723"/>
    </source>
</evidence>
<feature type="cross-link" description="2'-(S-cysteinyl)-histidine (Cys-His)" evidence="9">
    <location>
        <begin position="170"/>
        <end position="187"/>
    </location>
</feature>
<evidence type="ECO:0000313" key="13">
    <source>
        <dbReference type="Proteomes" id="UP000236161"/>
    </source>
</evidence>
<evidence type="ECO:0000256" key="3">
    <source>
        <dbReference type="ARBA" id="ARBA00022784"/>
    </source>
</evidence>
<feature type="domain" description="Tyrosinase copper-binding" evidence="10">
    <location>
        <begin position="187"/>
        <end position="204"/>
    </location>
</feature>
<dbReference type="OrthoDB" id="6132182at2759"/>
<sequence length="565" mass="61015">MASFSSLLLSTSSIPSPACSFQAINHPKKLSCRASAEDQESSRNISDAPGRRNLLIGLGGLYGATAGASLSTDSNTAVAAPIQPPVLSQCGPATDVPSGVTPPNCCPPVSTSIDFQFPSSSSPLRVRPAAHLVDAEYIAQYTKAVQLMKNLPASDPRNFTQQANVHCAYCDGAYDQAGFPGLELQIHNSWLFFPWHRFYLYFHERIMAKLLGDDSFALPFWNWDAPAGMQIPSVYTNTSSSLYDPRRDPSHQPPVVVDLDFSPSTSTAETSCQVSIDDNLKIMYRQMITNGPTPELFLGETYRAGDQPDPGAGSVENVPHGTVHIWTGDSRQPNREDMGVFYSAARDPIFFAHHSNIDRLWEVWKTLGGKNFTDSDWLNAGFYFYDENAKLVKVKVSDCLDTQKLRYAYQNVGNLWINAKPTLGGTGKAVALKTEPNFPVTLSTSNVVASVKRPATSGRSGNEVEVLVVQGIEFQRDSYTKFDVYVNASSSAALRPTVSECAGSFAQVPHLHGKGQGAAGKTTLRLGITGLITEIGASGDDSLVVTLVPRFGTATIAGISIVLSS</sequence>
<keyword evidence="3" id="KW-0883">Thioether bond</keyword>
<feature type="binding site" evidence="7">
    <location>
        <position position="196"/>
    </location>
    <ligand>
        <name>Cu cation</name>
        <dbReference type="ChEBI" id="CHEBI:23378"/>
        <label>A</label>
    </ligand>
</feature>
<dbReference type="FunFam" id="1.10.1280.10:FF:000007">
    <property type="entry name" value="Polyphenol oxidase, chloroplastic"/>
    <property type="match status" value="1"/>
</dbReference>
<evidence type="ECO:0000256" key="1">
    <source>
        <dbReference type="ARBA" id="ARBA00009928"/>
    </source>
</evidence>
<protein>
    <submittedName>
        <fullName evidence="12">Polyphenol oxidase, chloroplastic</fullName>
        <ecNumber evidence="12">1.10.3.1</ecNumber>
    </submittedName>
</protein>
<dbReference type="Pfam" id="PF12142">
    <property type="entry name" value="PPO1_DWL"/>
    <property type="match status" value="1"/>
</dbReference>
<evidence type="ECO:0000256" key="9">
    <source>
        <dbReference type="PIRSR" id="PIRSR000290-3"/>
    </source>
</evidence>
<dbReference type="PANTHER" id="PTHR11474">
    <property type="entry name" value="TYROSINASE FAMILY MEMBER"/>
    <property type="match status" value="1"/>
</dbReference>
<feature type="disulfide bond" evidence="8">
    <location>
        <begin position="105"/>
        <end position="167"/>
    </location>
</feature>
<organism evidence="12 13">
    <name type="scientific">Apostasia shenzhenica</name>
    <dbReference type="NCBI Taxonomy" id="1088818"/>
    <lineage>
        <taxon>Eukaryota</taxon>
        <taxon>Viridiplantae</taxon>
        <taxon>Streptophyta</taxon>
        <taxon>Embryophyta</taxon>
        <taxon>Tracheophyta</taxon>
        <taxon>Spermatophyta</taxon>
        <taxon>Magnoliopsida</taxon>
        <taxon>Liliopsida</taxon>
        <taxon>Asparagales</taxon>
        <taxon>Orchidaceae</taxon>
        <taxon>Apostasioideae</taxon>
        <taxon>Apostasia</taxon>
    </lineage>
</organism>
<dbReference type="GO" id="GO:0004097">
    <property type="term" value="F:catechol oxidase activity"/>
    <property type="evidence" value="ECO:0007669"/>
    <property type="project" value="UniProtKB-EC"/>
</dbReference>
<dbReference type="Gene3D" id="1.10.1280.10">
    <property type="entry name" value="Di-copper center containing domain from catechol oxidase"/>
    <property type="match status" value="1"/>
</dbReference>
<dbReference type="PROSITE" id="PS00498">
    <property type="entry name" value="TYROSINASE_2"/>
    <property type="match status" value="1"/>
</dbReference>
<feature type="binding site" evidence="7">
    <location>
        <position position="166"/>
    </location>
    <ligand>
        <name>Cu cation</name>
        <dbReference type="ChEBI" id="CHEBI:23378"/>
        <label>A</label>
    </ligand>
</feature>
<keyword evidence="13" id="KW-1185">Reference proteome</keyword>
<dbReference type="GO" id="GO:0046148">
    <property type="term" value="P:pigment biosynthetic process"/>
    <property type="evidence" value="ECO:0007669"/>
    <property type="project" value="InterPro"/>
</dbReference>
<evidence type="ECO:0000256" key="4">
    <source>
        <dbReference type="ARBA" id="ARBA00023002"/>
    </source>
</evidence>
<dbReference type="PANTHER" id="PTHR11474:SF76">
    <property type="entry name" value="SHKT DOMAIN-CONTAINING PROTEIN"/>
    <property type="match status" value="1"/>
</dbReference>
<dbReference type="EC" id="1.10.3.1" evidence="12"/>
<proteinExistence type="inferred from homology"/>
<evidence type="ECO:0000256" key="7">
    <source>
        <dbReference type="PIRSR" id="PIRSR000290-1"/>
    </source>
</evidence>
<evidence type="ECO:0000256" key="5">
    <source>
        <dbReference type="ARBA" id="ARBA00023008"/>
    </source>
</evidence>
<dbReference type="InterPro" id="IPR050316">
    <property type="entry name" value="Tyrosinase/Hemocyanin"/>
</dbReference>
<dbReference type="InterPro" id="IPR008922">
    <property type="entry name" value="Di-copper_centre_dom_sf"/>
</dbReference>
<keyword evidence="2 7" id="KW-0479">Metal-binding</keyword>
<dbReference type="InterPro" id="IPR022739">
    <property type="entry name" value="Polyphenol_oxidase_cen"/>
</dbReference>
<evidence type="ECO:0000259" key="11">
    <source>
        <dbReference type="PROSITE" id="PS00498"/>
    </source>
</evidence>
<dbReference type="PIRSF" id="PIRSF000290">
    <property type="entry name" value="PPO_plant"/>
    <property type="match status" value="1"/>
</dbReference>
<dbReference type="EMBL" id="KZ451993">
    <property type="protein sequence ID" value="PKA53518.1"/>
    <property type="molecule type" value="Genomic_DNA"/>
</dbReference>
<keyword evidence="4 12" id="KW-0560">Oxidoreductase</keyword>
<accession>A0A2I0AD91</accession>
<comment type="cofactor">
    <cofactor evidence="7">
        <name>Cu(2+)</name>
        <dbReference type="ChEBI" id="CHEBI:29036"/>
    </cofactor>
    <text evidence="7">Binds 2 copper ions per subunit.</text>
</comment>
<feature type="domain" description="Tyrosinase copper-binding" evidence="11">
    <location>
        <begin position="347"/>
        <end position="358"/>
    </location>
</feature>
<dbReference type="Pfam" id="PF12143">
    <property type="entry name" value="PPO1_KFDV"/>
    <property type="match status" value="1"/>
</dbReference>
<dbReference type="GO" id="GO:0046872">
    <property type="term" value="F:metal ion binding"/>
    <property type="evidence" value="ECO:0007669"/>
    <property type="project" value="UniProtKB-KW"/>
</dbReference>
<reference evidence="12 13" key="1">
    <citation type="journal article" date="2017" name="Nature">
        <title>The Apostasia genome and the evolution of orchids.</title>
        <authorList>
            <person name="Zhang G.Q."/>
            <person name="Liu K.W."/>
            <person name="Li Z."/>
            <person name="Lohaus R."/>
            <person name="Hsiao Y.Y."/>
            <person name="Niu S.C."/>
            <person name="Wang J.Y."/>
            <person name="Lin Y.C."/>
            <person name="Xu Q."/>
            <person name="Chen L.J."/>
            <person name="Yoshida K."/>
            <person name="Fujiwara S."/>
            <person name="Wang Z.W."/>
            <person name="Zhang Y.Q."/>
            <person name="Mitsuda N."/>
            <person name="Wang M."/>
            <person name="Liu G.H."/>
            <person name="Pecoraro L."/>
            <person name="Huang H.X."/>
            <person name="Xiao X.J."/>
            <person name="Lin M."/>
            <person name="Wu X.Y."/>
            <person name="Wu W.L."/>
            <person name="Chen Y.Y."/>
            <person name="Chang S.B."/>
            <person name="Sakamoto S."/>
            <person name="Ohme-Takagi M."/>
            <person name="Yagi M."/>
            <person name="Zeng S.J."/>
            <person name="Shen C.Y."/>
            <person name="Yeh C.M."/>
            <person name="Luo Y.B."/>
            <person name="Tsai W.C."/>
            <person name="Van de Peer Y."/>
            <person name="Liu Z.J."/>
        </authorList>
    </citation>
    <scope>NUCLEOTIDE SEQUENCE [LARGE SCALE GENOMIC DNA]</scope>
    <source>
        <strain evidence="13">cv. Shenzhen</strain>
        <tissue evidence="12">Stem</tissue>
    </source>
</reference>
<evidence type="ECO:0000313" key="12">
    <source>
        <dbReference type="EMBL" id="PKA53518.1"/>
    </source>
</evidence>